<comment type="caution">
    <text evidence="8">The sequence shown here is derived from an EMBL/GenBank/DDBJ whole genome shotgun (WGS) entry which is preliminary data.</text>
</comment>
<evidence type="ECO:0000256" key="2">
    <source>
        <dbReference type="ARBA" id="ARBA00006751"/>
    </source>
</evidence>
<gene>
    <name evidence="8" type="ORF">S01H1_50833</name>
</gene>
<dbReference type="CDD" id="cd09009">
    <property type="entry name" value="PNP-EcPNPII_like"/>
    <property type="match status" value="1"/>
</dbReference>
<reference evidence="8" key="1">
    <citation type="journal article" date="2014" name="Front. Microbiol.">
        <title>High frequency of phylogenetically diverse reductive dehalogenase-homologous genes in deep subseafloor sedimentary metagenomes.</title>
        <authorList>
            <person name="Kawai M."/>
            <person name="Futagami T."/>
            <person name="Toyoda A."/>
            <person name="Takaki Y."/>
            <person name="Nishi S."/>
            <person name="Hori S."/>
            <person name="Arai W."/>
            <person name="Tsubouchi T."/>
            <person name="Morono Y."/>
            <person name="Uchiyama I."/>
            <person name="Ito T."/>
            <person name="Fujiyama A."/>
            <person name="Inagaki F."/>
            <person name="Takami H."/>
        </authorList>
    </citation>
    <scope>NUCLEOTIDE SEQUENCE</scope>
    <source>
        <strain evidence="8">Expedition CK06-06</strain>
    </source>
</reference>
<dbReference type="PANTHER" id="PTHR11904">
    <property type="entry name" value="METHYLTHIOADENOSINE/PURINE NUCLEOSIDE PHOSPHORYLASE"/>
    <property type="match status" value="1"/>
</dbReference>
<organism evidence="8">
    <name type="scientific">marine sediment metagenome</name>
    <dbReference type="NCBI Taxonomy" id="412755"/>
    <lineage>
        <taxon>unclassified sequences</taxon>
        <taxon>metagenomes</taxon>
        <taxon>ecological metagenomes</taxon>
    </lineage>
</organism>
<dbReference type="PIRSF" id="PIRSF000477">
    <property type="entry name" value="PurNPase"/>
    <property type="match status" value="1"/>
</dbReference>
<dbReference type="AlphaFoldDB" id="X0VJ49"/>
<dbReference type="InterPro" id="IPR011268">
    <property type="entry name" value="Purine_phosphorylase"/>
</dbReference>
<dbReference type="NCBIfam" id="NF006054">
    <property type="entry name" value="PRK08202.1"/>
    <property type="match status" value="1"/>
</dbReference>
<evidence type="ECO:0000256" key="5">
    <source>
        <dbReference type="ARBA" id="ARBA00022679"/>
    </source>
</evidence>
<evidence type="ECO:0000259" key="7">
    <source>
        <dbReference type="Pfam" id="PF01048"/>
    </source>
</evidence>
<dbReference type="InterPro" id="IPR035994">
    <property type="entry name" value="Nucleoside_phosphorylase_sf"/>
</dbReference>
<protein>
    <recommendedName>
        <fullName evidence="3">purine-nucleoside phosphorylase</fullName>
        <ecNumber evidence="3">2.4.2.1</ecNumber>
    </recommendedName>
    <alternativeName>
        <fullName evidence="6">Inosine-guanosine phosphorylase</fullName>
    </alternativeName>
</protein>
<dbReference type="InterPro" id="IPR000845">
    <property type="entry name" value="Nucleoside_phosphorylase_d"/>
</dbReference>
<dbReference type="UniPathway" id="UPA00606"/>
<dbReference type="GO" id="GO:0004731">
    <property type="term" value="F:purine-nucleoside phosphorylase activity"/>
    <property type="evidence" value="ECO:0007669"/>
    <property type="project" value="UniProtKB-EC"/>
</dbReference>
<evidence type="ECO:0000313" key="8">
    <source>
        <dbReference type="EMBL" id="GAG18285.1"/>
    </source>
</evidence>
<name>X0VJ49_9ZZZZ</name>
<dbReference type="Gene3D" id="3.40.50.1580">
    <property type="entry name" value="Nucleoside phosphorylase domain"/>
    <property type="match status" value="1"/>
</dbReference>
<keyword evidence="5" id="KW-0808">Transferase</keyword>
<dbReference type="GO" id="GO:0005737">
    <property type="term" value="C:cytoplasm"/>
    <property type="evidence" value="ECO:0007669"/>
    <property type="project" value="TreeGrafter"/>
</dbReference>
<dbReference type="NCBIfam" id="TIGR01697">
    <property type="entry name" value="PNPH-PUNA-XAPA"/>
    <property type="match status" value="1"/>
</dbReference>
<comment type="similarity">
    <text evidence="2">Belongs to the PNP/MTAP phosphorylase family.</text>
</comment>
<evidence type="ECO:0000256" key="1">
    <source>
        <dbReference type="ARBA" id="ARBA00005058"/>
    </source>
</evidence>
<dbReference type="GO" id="GO:0009116">
    <property type="term" value="P:nucleoside metabolic process"/>
    <property type="evidence" value="ECO:0007669"/>
    <property type="project" value="InterPro"/>
</dbReference>
<evidence type="ECO:0000256" key="3">
    <source>
        <dbReference type="ARBA" id="ARBA00011886"/>
    </source>
</evidence>
<dbReference type="EMBL" id="BARS01032771">
    <property type="protein sequence ID" value="GAG18285.1"/>
    <property type="molecule type" value="Genomic_DNA"/>
</dbReference>
<accession>X0VJ49</accession>
<dbReference type="SUPFAM" id="SSF53167">
    <property type="entry name" value="Purine and uridine phosphorylases"/>
    <property type="match status" value="1"/>
</dbReference>
<proteinExistence type="inferred from homology"/>
<feature type="non-terminal residue" evidence="8">
    <location>
        <position position="243"/>
    </location>
</feature>
<evidence type="ECO:0000256" key="4">
    <source>
        <dbReference type="ARBA" id="ARBA00022676"/>
    </source>
</evidence>
<comment type="pathway">
    <text evidence="1">Purine metabolism; purine nucleoside salvage.</text>
</comment>
<sequence>MFDPDAAVEFLIKRFGRNRWTAIVLGSGLSAAVGGIGDPVALPYADIPGMVCGGVEGHPQRLVAGVLAGVPVLCFCGRAHYYEGHSMDAVTLPVRLAAGLGATRIILTNSSGSLRVEIKPGSFLVIRDHLHLMGENPLRGVVGFTPMTGAYDADLRNLALVRAKELGMEVTDGVYIGVSGPSYETAAEAEAYRRLGGDVIGMSTTPEAIVARSLGLKVLGLSAVTNYAAREGEDHDTVLARAE</sequence>
<evidence type="ECO:0000256" key="6">
    <source>
        <dbReference type="ARBA" id="ARBA00031036"/>
    </source>
</evidence>
<keyword evidence="4" id="KW-0328">Glycosyltransferase</keyword>
<dbReference type="EC" id="2.4.2.1" evidence="3"/>
<dbReference type="Pfam" id="PF01048">
    <property type="entry name" value="PNP_UDP_1"/>
    <property type="match status" value="1"/>
</dbReference>
<dbReference type="PANTHER" id="PTHR11904:SF9">
    <property type="entry name" value="PURINE NUCLEOSIDE PHOSPHORYLASE-RELATED"/>
    <property type="match status" value="1"/>
</dbReference>
<feature type="domain" description="Nucleoside phosphorylase" evidence="7">
    <location>
        <begin position="22"/>
        <end position="237"/>
    </location>
</feature>